<accession>A0ABS5ZXK4</accession>
<keyword evidence="7 8" id="KW-0472">Membrane</keyword>
<keyword evidence="2" id="KW-1003">Cell membrane</keyword>
<dbReference type="InterPro" id="IPR050297">
    <property type="entry name" value="LipidA_mod_glycosyltrf_83"/>
</dbReference>
<keyword evidence="5 8" id="KW-0812">Transmembrane</keyword>
<name>A0ABS5ZXK4_9PROT</name>
<feature type="transmembrane region" description="Helical" evidence="8">
    <location>
        <begin position="257"/>
        <end position="279"/>
    </location>
</feature>
<dbReference type="EMBL" id="JAAOMP010000075">
    <property type="protein sequence ID" value="MBU2759853.1"/>
    <property type="molecule type" value="Genomic_DNA"/>
</dbReference>
<keyword evidence="10" id="KW-1185">Reference proteome</keyword>
<dbReference type="Proteomes" id="UP000755654">
    <property type="component" value="Unassembled WGS sequence"/>
</dbReference>
<feature type="transmembrane region" description="Helical" evidence="8">
    <location>
        <begin position="113"/>
        <end position="133"/>
    </location>
</feature>
<gene>
    <name evidence="9" type="ORF">HAP95_06755</name>
</gene>
<dbReference type="PANTHER" id="PTHR33908">
    <property type="entry name" value="MANNOSYLTRANSFERASE YKCB-RELATED"/>
    <property type="match status" value="1"/>
</dbReference>
<comment type="subcellular location">
    <subcellularLocation>
        <location evidence="1">Cell membrane</location>
        <topology evidence="1">Multi-pass membrane protein</topology>
    </subcellularLocation>
</comment>
<organism evidence="9 10">
    <name type="scientific">Acidithiobacillus sulfurivorans</name>
    <dbReference type="NCBI Taxonomy" id="1958756"/>
    <lineage>
        <taxon>Bacteria</taxon>
        <taxon>Pseudomonadati</taxon>
        <taxon>Pseudomonadota</taxon>
        <taxon>Acidithiobacillia</taxon>
        <taxon>Acidithiobacillales</taxon>
        <taxon>Acidithiobacillaceae</taxon>
        <taxon>Acidithiobacillus</taxon>
    </lineage>
</organism>
<evidence type="ECO:0000256" key="7">
    <source>
        <dbReference type="ARBA" id="ARBA00023136"/>
    </source>
</evidence>
<evidence type="ECO:0000256" key="2">
    <source>
        <dbReference type="ARBA" id="ARBA00022475"/>
    </source>
</evidence>
<keyword evidence="4" id="KW-0808">Transferase</keyword>
<feature type="transmembrane region" description="Helical" evidence="8">
    <location>
        <begin position="139"/>
        <end position="156"/>
    </location>
</feature>
<evidence type="ECO:0000256" key="3">
    <source>
        <dbReference type="ARBA" id="ARBA00022676"/>
    </source>
</evidence>
<feature type="transmembrane region" description="Helical" evidence="8">
    <location>
        <begin position="9"/>
        <end position="28"/>
    </location>
</feature>
<feature type="transmembrane region" description="Helical" evidence="8">
    <location>
        <begin position="87"/>
        <end position="104"/>
    </location>
</feature>
<comment type="caution">
    <text evidence="9">The sequence shown here is derived from an EMBL/GenBank/DDBJ whole genome shotgun (WGS) entry which is preliminary data.</text>
</comment>
<evidence type="ECO:0000256" key="4">
    <source>
        <dbReference type="ARBA" id="ARBA00022679"/>
    </source>
</evidence>
<sequence length="467" mass="52986">MNISNSKRYWLLFIIAATSFIFTLYNVQYTGEEAVYPLMSYEMWCHGHILTPVMYGQDYWRPPLYNLLITGLSMLIGWSHMLVAARLIAAFSSIGSALLVAWFAKRIWNDRDLFAFTALVYITLGDVLFYDGWLAYSDPLFAFFCLAAMLFGWLAVLERRVGFFALALLAVSCAFLTKALTAYVFYGVAVIVITFQTRAWRFLFSWPSLSMHFFALSIPVLWYGMAPAGGVMAHGMLNDIIGKLQGQGVLDYLNQFFSYPARTFGQLFPISGIVIYAIIRRYLPFSLPNQHVRTALWISGINYLPYWLSPQSGIRYLLPIYGIVTIALVGFIANSLKTRRLLLKWILVAIFLKYIFALWLFPAYTERFRPHLAEIAKNVLRETRGAPLYVTNVAWVGISVTADIDLAIRPHPPLVRPPSDLTNGYVLSYPGDVPKNYSVVSKYHGAWLLCCGIVCAHKAETPPRLKN</sequence>
<dbReference type="PANTHER" id="PTHR33908:SF3">
    <property type="entry name" value="UNDECAPRENYL PHOSPHATE-ALPHA-4-AMINO-4-DEOXY-L-ARABINOSE ARABINOSYL TRANSFERASE"/>
    <property type="match status" value="1"/>
</dbReference>
<dbReference type="GO" id="GO:0016757">
    <property type="term" value="F:glycosyltransferase activity"/>
    <property type="evidence" value="ECO:0007669"/>
    <property type="project" value="UniProtKB-KW"/>
</dbReference>
<keyword evidence="6 8" id="KW-1133">Transmembrane helix</keyword>
<protein>
    <submittedName>
        <fullName evidence="9">Dolichyl-phosphate-mannose--protein mannosyltransferase</fullName>
    </submittedName>
</protein>
<keyword evidence="3 9" id="KW-0328">Glycosyltransferase</keyword>
<evidence type="ECO:0000256" key="1">
    <source>
        <dbReference type="ARBA" id="ARBA00004651"/>
    </source>
</evidence>
<evidence type="ECO:0000256" key="6">
    <source>
        <dbReference type="ARBA" id="ARBA00022989"/>
    </source>
</evidence>
<evidence type="ECO:0000256" key="5">
    <source>
        <dbReference type="ARBA" id="ARBA00022692"/>
    </source>
</evidence>
<evidence type="ECO:0000313" key="10">
    <source>
        <dbReference type="Proteomes" id="UP000755654"/>
    </source>
</evidence>
<feature type="transmembrane region" description="Helical" evidence="8">
    <location>
        <begin position="161"/>
        <end position="177"/>
    </location>
</feature>
<reference evidence="9 10" key="1">
    <citation type="journal article" date="2021" name="ISME J.">
        <title>Genomic evolution of the class Acidithiobacillia: deep-branching Proteobacteria living in extreme acidic conditions.</title>
        <authorList>
            <person name="Moya-Beltran A."/>
            <person name="Beard S."/>
            <person name="Rojas-Villalobos C."/>
            <person name="Issotta F."/>
            <person name="Gallardo Y."/>
            <person name="Ulloa R."/>
            <person name="Giaveno A."/>
            <person name="Degli Esposti M."/>
            <person name="Johnson D.B."/>
            <person name="Quatrini R."/>
        </authorList>
    </citation>
    <scope>NUCLEOTIDE SEQUENCE [LARGE SCALE GENOMIC DNA]</scope>
    <source>
        <strain evidence="9 10">RW2</strain>
    </source>
</reference>
<feature type="transmembrane region" description="Helical" evidence="8">
    <location>
        <begin position="213"/>
        <end position="237"/>
    </location>
</feature>
<feature type="transmembrane region" description="Helical" evidence="8">
    <location>
        <begin position="345"/>
        <end position="364"/>
    </location>
</feature>
<evidence type="ECO:0000256" key="8">
    <source>
        <dbReference type="SAM" id="Phobius"/>
    </source>
</evidence>
<evidence type="ECO:0000313" key="9">
    <source>
        <dbReference type="EMBL" id="MBU2759853.1"/>
    </source>
</evidence>
<proteinExistence type="predicted"/>
<feature type="transmembrane region" description="Helical" evidence="8">
    <location>
        <begin position="314"/>
        <end position="333"/>
    </location>
</feature>